<sequence length="122" mass="13438">MPPSVLSCRRCHCCATPTHACMPRYTCACSGNTPFLLNDMQNVDGKEKGLREWTTREEEAKHDKLTNQSGLTTGNMTPHHSQASNRDGHSHPHTQQGGGSAALQKLVHAKSRKFNRGIFGCH</sequence>
<feature type="compositionally biased region" description="Polar residues" evidence="1">
    <location>
        <begin position="66"/>
        <end position="85"/>
    </location>
</feature>
<dbReference type="AlphaFoldDB" id="A0A5B7IZ15"/>
<gene>
    <name evidence="2" type="ORF">E2C01_085781</name>
</gene>
<protein>
    <submittedName>
        <fullName evidence="2">Uncharacterized protein</fullName>
    </submittedName>
</protein>
<feature type="compositionally biased region" description="Basic and acidic residues" evidence="1">
    <location>
        <begin position="54"/>
        <end position="65"/>
    </location>
</feature>
<organism evidence="2 3">
    <name type="scientific">Portunus trituberculatus</name>
    <name type="common">Swimming crab</name>
    <name type="synonym">Neptunus trituberculatus</name>
    <dbReference type="NCBI Taxonomy" id="210409"/>
    <lineage>
        <taxon>Eukaryota</taxon>
        <taxon>Metazoa</taxon>
        <taxon>Ecdysozoa</taxon>
        <taxon>Arthropoda</taxon>
        <taxon>Crustacea</taxon>
        <taxon>Multicrustacea</taxon>
        <taxon>Malacostraca</taxon>
        <taxon>Eumalacostraca</taxon>
        <taxon>Eucarida</taxon>
        <taxon>Decapoda</taxon>
        <taxon>Pleocyemata</taxon>
        <taxon>Brachyura</taxon>
        <taxon>Eubrachyura</taxon>
        <taxon>Portunoidea</taxon>
        <taxon>Portunidae</taxon>
        <taxon>Portuninae</taxon>
        <taxon>Portunus</taxon>
    </lineage>
</organism>
<dbReference type="EMBL" id="VSRR010085511">
    <property type="protein sequence ID" value="MPC90781.1"/>
    <property type="molecule type" value="Genomic_DNA"/>
</dbReference>
<comment type="caution">
    <text evidence="2">The sequence shown here is derived from an EMBL/GenBank/DDBJ whole genome shotgun (WGS) entry which is preliminary data.</text>
</comment>
<reference evidence="2 3" key="1">
    <citation type="submission" date="2019-05" db="EMBL/GenBank/DDBJ databases">
        <title>Another draft genome of Portunus trituberculatus and its Hox gene families provides insights of decapod evolution.</title>
        <authorList>
            <person name="Jeong J.-H."/>
            <person name="Song I."/>
            <person name="Kim S."/>
            <person name="Choi T."/>
            <person name="Kim D."/>
            <person name="Ryu S."/>
            <person name="Kim W."/>
        </authorList>
    </citation>
    <scope>NUCLEOTIDE SEQUENCE [LARGE SCALE GENOMIC DNA]</scope>
    <source>
        <tissue evidence="2">Muscle</tissue>
    </source>
</reference>
<feature type="region of interest" description="Disordered" evidence="1">
    <location>
        <begin position="54"/>
        <end position="103"/>
    </location>
</feature>
<dbReference type="Proteomes" id="UP000324222">
    <property type="component" value="Unassembled WGS sequence"/>
</dbReference>
<name>A0A5B7IZ15_PORTR</name>
<evidence type="ECO:0000313" key="3">
    <source>
        <dbReference type="Proteomes" id="UP000324222"/>
    </source>
</evidence>
<evidence type="ECO:0000256" key="1">
    <source>
        <dbReference type="SAM" id="MobiDB-lite"/>
    </source>
</evidence>
<keyword evidence="3" id="KW-1185">Reference proteome</keyword>
<proteinExistence type="predicted"/>
<accession>A0A5B7IZ15</accession>
<evidence type="ECO:0000313" key="2">
    <source>
        <dbReference type="EMBL" id="MPC90781.1"/>
    </source>
</evidence>